<gene>
    <name evidence="1" type="ORF">ABL78_2122</name>
</gene>
<dbReference type="OMA" id="MWAMLEE"/>
<reference evidence="1 2" key="1">
    <citation type="journal article" date="2015" name="PLoS Pathog.">
        <title>Leptomonas seymouri: Adaptations to the Dixenous Life Cycle Analyzed by Genome Sequencing, Transcriptome Profiling and Co-infection with Leishmania donovani.</title>
        <authorList>
            <person name="Kraeva N."/>
            <person name="Butenko A."/>
            <person name="Hlavacova J."/>
            <person name="Kostygov A."/>
            <person name="Myskova J."/>
            <person name="Grybchuk D."/>
            <person name="Lestinova T."/>
            <person name="Votypka J."/>
            <person name="Volf P."/>
            <person name="Opperdoes F."/>
            <person name="Flegontov P."/>
            <person name="Lukes J."/>
            <person name="Yurchenko V."/>
        </authorList>
    </citation>
    <scope>NUCLEOTIDE SEQUENCE [LARGE SCALE GENOMIC DNA]</scope>
    <source>
        <strain evidence="1 2">ATCC 30220</strain>
    </source>
</reference>
<dbReference type="InterPro" id="IPR008984">
    <property type="entry name" value="SMAD_FHA_dom_sf"/>
</dbReference>
<dbReference type="OrthoDB" id="444265at2759"/>
<evidence type="ECO:0000313" key="2">
    <source>
        <dbReference type="Proteomes" id="UP000038009"/>
    </source>
</evidence>
<name>A0A0N1I9L3_LEPSE</name>
<dbReference type="SUPFAM" id="SSF49879">
    <property type="entry name" value="SMAD/FHA domain"/>
    <property type="match status" value="1"/>
</dbReference>
<dbReference type="PANTHER" id="PTHR23308">
    <property type="entry name" value="NUCLEAR INHIBITOR OF PROTEIN PHOSPHATASE-1"/>
    <property type="match status" value="1"/>
</dbReference>
<dbReference type="InterPro" id="IPR050923">
    <property type="entry name" value="Cell_Proc_Reg/RNA_Proc"/>
</dbReference>
<sequence length="342" mass="37097">MALYSSTLDCISLSHCALATMEKPHYGRTGLLASRLSGLPVAQPRLVTSSSGVVSPSRTLKWYPSLLTVPQQLLDALRREDDGEEDGLESAGHKFSADPTLVTYLRVATIAESLIQRWHRGRSTQSGAPSLKVSSSRAQVAGLYASILKWARGKVNASTHASSSAPLKQGTFFVPAYKLLVMKDEKRVVEYANITRRSVWLLGKEPVVNDVPLEHPSCSGQHAALEMRFVLVDEAPLSQFIEAQTKGASTPHAALPCYTPDSNELRALCEGMWQVLADQQEAAGEDATGVWTVELQLVDLGSTNFTKLNGAVVPAMEPTTVIESDVLEFGCSTRKYVVLRSA</sequence>
<dbReference type="EMBL" id="LJSK01000041">
    <property type="protein sequence ID" value="KPI88743.1"/>
    <property type="molecule type" value="Genomic_DNA"/>
</dbReference>
<comment type="caution">
    <text evidence="1">The sequence shown here is derived from an EMBL/GenBank/DDBJ whole genome shotgun (WGS) entry which is preliminary data.</text>
</comment>
<evidence type="ECO:0000313" key="1">
    <source>
        <dbReference type="EMBL" id="KPI88743.1"/>
    </source>
</evidence>
<dbReference type="Gene3D" id="2.60.200.20">
    <property type="match status" value="1"/>
</dbReference>
<protein>
    <submittedName>
        <fullName evidence="1">Uncharacterized protein</fullName>
    </submittedName>
</protein>
<accession>A0A0N1I9L3</accession>
<organism evidence="1 2">
    <name type="scientific">Leptomonas seymouri</name>
    <dbReference type="NCBI Taxonomy" id="5684"/>
    <lineage>
        <taxon>Eukaryota</taxon>
        <taxon>Discoba</taxon>
        <taxon>Euglenozoa</taxon>
        <taxon>Kinetoplastea</taxon>
        <taxon>Metakinetoplastina</taxon>
        <taxon>Trypanosomatida</taxon>
        <taxon>Trypanosomatidae</taxon>
        <taxon>Leishmaniinae</taxon>
        <taxon>Leptomonas</taxon>
    </lineage>
</organism>
<proteinExistence type="predicted"/>
<keyword evidence="2" id="KW-1185">Reference proteome</keyword>
<dbReference type="Proteomes" id="UP000038009">
    <property type="component" value="Unassembled WGS sequence"/>
</dbReference>
<dbReference type="VEuPathDB" id="TriTrypDB:Lsey_0041_0030"/>
<dbReference type="AlphaFoldDB" id="A0A0N1I9L3"/>